<dbReference type="InterPro" id="IPR026607">
    <property type="entry name" value="DMRT"/>
</dbReference>
<dbReference type="Pfam" id="PF03474">
    <property type="entry name" value="DMA"/>
    <property type="match status" value="1"/>
</dbReference>
<organism evidence="9">
    <name type="scientific">Nematostella vectensis</name>
    <name type="common">Starlet sea anemone</name>
    <dbReference type="NCBI Taxonomy" id="45351"/>
    <lineage>
        <taxon>Eukaryota</taxon>
        <taxon>Metazoa</taxon>
        <taxon>Cnidaria</taxon>
        <taxon>Anthozoa</taxon>
        <taxon>Hexacorallia</taxon>
        <taxon>Actiniaria</taxon>
        <taxon>Edwardsiidae</taxon>
        <taxon>Nematostella</taxon>
    </lineage>
</organism>
<dbReference type="FunFam" id="4.10.1040.10:FF:000001">
    <property type="entry name" value="doublesex- and mab-3-related transcription factor 1"/>
    <property type="match status" value="1"/>
</dbReference>
<evidence type="ECO:0000256" key="7">
    <source>
        <dbReference type="SAM" id="MobiDB-lite"/>
    </source>
</evidence>
<accession>K4P607</accession>
<protein>
    <submittedName>
        <fullName evidence="9">DMRT A</fullName>
    </submittedName>
</protein>
<feature type="region of interest" description="Disordered" evidence="7">
    <location>
        <begin position="109"/>
        <end position="208"/>
    </location>
</feature>
<evidence type="ECO:0000256" key="6">
    <source>
        <dbReference type="PROSITE-ProRule" id="PRU00070"/>
    </source>
</evidence>
<feature type="region of interest" description="Disordered" evidence="7">
    <location>
        <begin position="336"/>
        <end position="382"/>
    </location>
</feature>
<keyword evidence="5 6" id="KW-0539">Nucleus</keyword>
<dbReference type="CDD" id="cd14370">
    <property type="entry name" value="CUE_DMA"/>
    <property type="match status" value="1"/>
</dbReference>
<dbReference type="Gene3D" id="4.10.1040.10">
    <property type="entry name" value="DM DNA-binding domain"/>
    <property type="match status" value="1"/>
</dbReference>
<name>K4P607_NEMVE</name>
<feature type="compositionally biased region" description="Basic and acidic residues" evidence="7">
    <location>
        <begin position="363"/>
        <end position="380"/>
    </location>
</feature>
<dbReference type="InterPro" id="IPR005173">
    <property type="entry name" value="DMA"/>
</dbReference>
<dbReference type="InterPro" id="IPR009060">
    <property type="entry name" value="UBA-like_sf"/>
</dbReference>
<dbReference type="Pfam" id="PF00751">
    <property type="entry name" value="DM"/>
    <property type="match status" value="1"/>
</dbReference>
<dbReference type="EMBL" id="JX559763">
    <property type="protein sequence ID" value="AFV47365.1"/>
    <property type="molecule type" value="mRNA"/>
</dbReference>
<dbReference type="AlphaFoldDB" id="K4P607"/>
<feature type="compositionally biased region" description="Polar residues" evidence="7">
    <location>
        <begin position="430"/>
        <end position="442"/>
    </location>
</feature>
<dbReference type="GO" id="GO:0005634">
    <property type="term" value="C:nucleus"/>
    <property type="evidence" value="ECO:0007669"/>
    <property type="project" value="UniProtKB-SubCell"/>
</dbReference>
<evidence type="ECO:0000256" key="3">
    <source>
        <dbReference type="ARBA" id="ARBA00022833"/>
    </source>
</evidence>
<proteinExistence type="evidence at transcript level"/>
<evidence type="ECO:0000256" key="5">
    <source>
        <dbReference type="ARBA" id="ARBA00023242"/>
    </source>
</evidence>
<keyword evidence="4 6" id="KW-0238">DNA-binding</keyword>
<dbReference type="InterPro" id="IPR001275">
    <property type="entry name" value="DM_DNA-bd"/>
</dbReference>
<evidence type="ECO:0000256" key="2">
    <source>
        <dbReference type="ARBA" id="ARBA00022723"/>
    </source>
</evidence>
<dbReference type="InterPro" id="IPR036407">
    <property type="entry name" value="DM_DNA-bd_sf"/>
</dbReference>
<evidence type="ECO:0000256" key="4">
    <source>
        <dbReference type="ARBA" id="ARBA00023125"/>
    </source>
</evidence>
<dbReference type="GO" id="GO:0046872">
    <property type="term" value="F:metal ion binding"/>
    <property type="evidence" value="ECO:0007669"/>
    <property type="project" value="UniProtKB-KW"/>
</dbReference>
<evidence type="ECO:0000259" key="8">
    <source>
        <dbReference type="PROSITE" id="PS50809"/>
    </source>
</evidence>
<dbReference type="GO" id="GO:0006355">
    <property type="term" value="P:regulation of DNA-templated transcription"/>
    <property type="evidence" value="ECO:0007669"/>
    <property type="project" value="InterPro"/>
</dbReference>
<dbReference type="SUPFAM" id="SSF46934">
    <property type="entry name" value="UBA-like"/>
    <property type="match status" value="1"/>
</dbReference>
<feature type="compositionally biased region" description="Polar residues" evidence="7">
    <location>
        <begin position="408"/>
        <end position="419"/>
    </location>
</feature>
<keyword evidence="2 6" id="KW-0479">Metal-binding</keyword>
<reference evidence="9" key="1">
    <citation type="journal article" date="2012" name="Dev. Biol.">
        <title>The Xenopus doublesex-related gene Dmrt5 is required for olfactory placode neurogenesis.</title>
        <authorList>
            <person name="Parlier D."/>
            <person name="Moers V."/>
            <person name="Van Campenhout C."/>
            <person name="Preillon J."/>
            <person name="Leclere L."/>
            <person name="Saulnier A."/>
            <person name="Sirakov M."/>
            <person name="Busengdal H."/>
            <person name="Kricha S."/>
            <person name="Marine J.C."/>
            <person name="Rentzsch F."/>
            <person name="Bellefroid E.J."/>
        </authorList>
    </citation>
    <scope>NUCLEOTIDE SEQUENCE</scope>
</reference>
<dbReference type="HOGENOM" id="CLU_1232561_0_0_1"/>
<evidence type="ECO:0000313" key="9">
    <source>
        <dbReference type="EMBL" id="AFV47365.1"/>
    </source>
</evidence>
<dbReference type="PROSITE" id="PS40000">
    <property type="entry name" value="DM_1"/>
    <property type="match status" value="1"/>
</dbReference>
<feature type="compositionally biased region" description="Basic and acidic residues" evidence="7">
    <location>
        <begin position="187"/>
        <end position="200"/>
    </location>
</feature>
<feature type="domain" description="DM" evidence="8">
    <location>
        <begin position="41"/>
        <end position="88"/>
    </location>
</feature>
<keyword evidence="3 6" id="KW-0862">Zinc</keyword>
<sequence>MPSTSLSASAQTTTTTAQQQAQQTAQQQAAAAAAQQRSPKCARCRNHGVISILKGHKRFCKWKDCTCPDCNLIAERQRVMAAQVALRRQQESDAEHYTNFPYNHVQFYYNSSGQRGQDGGSSKGPMSPNDVLAAVKTPVSPVSSNGTAFSEHGDSPCSTPTVSSAEPRMSDMALKRQRSEEDDEPPNSDRRSPDQKRPRPENIVLSNGFSNDVHGRMFSAEHARAMNILARLFPEQKLNVLELILKGCSGDIVQTIECVLPSHEEALARAQMFTTGPPRGMFPMPSPLRNGLSAFSPITPGLRPSLPIMPLELHTATSCASGKCPGCVYCPGMVPRSPRDAPKEPREYASPPPLPTKSPRSPRTSESRSPPREEMLDSQRVHSATAALISMSNSAQLFHNERSSVIRNNMSMVGSPTSVKSHDSVRGSPLGNSTGESTPPSN</sequence>
<dbReference type="SMART" id="SM00301">
    <property type="entry name" value="DM"/>
    <property type="match status" value="1"/>
</dbReference>
<comment type="similarity">
    <text evidence="1">Belongs to the DMRT family.</text>
</comment>
<feature type="compositionally biased region" description="Basic and acidic residues" evidence="7">
    <location>
        <begin position="337"/>
        <end position="347"/>
    </location>
</feature>
<dbReference type="GO" id="GO:0043565">
    <property type="term" value="F:sequence-specific DNA binding"/>
    <property type="evidence" value="ECO:0007669"/>
    <property type="project" value="InterPro"/>
</dbReference>
<evidence type="ECO:0000256" key="1">
    <source>
        <dbReference type="ARBA" id="ARBA00006834"/>
    </source>
</evidence>
<comment type="subcellular location">
    <subcellularLocation>
        <location evidence="6">Nucleus</location>
    </subcellularLocation>
</comment>
<dbReference type="SUPFAM" id="SSF82927">
    <property type="entry name" value="Cysteine-rich DNA binding domain, (DM domain)"/>
    <property type="match status" value="1"/>
</dbReference>
<feature type="DNA-binding region" description="DM" evidence="6">
    <location>
        <begin position="41"/>
        <end position="88"/>
    </location>
</feature>
<dbReference type="PROSITE" id="PS50809">
    <property type="entry name" value="DM_2"/>
    <property type="match status" value="1"/>
</dbReference>
<dbReference type="PANTHER" id="PTHR12322:SF53">
    <property type="entry name" value="DOUBLESEX-MAB RELATED 11E"/>
    <property type="match status" value="1"/>
</dbReference>
<feature type="region of interest" description="Disordered" evidence="7">
    <location>
        <begin position="408"/>
        <end position="442"/>
    </location>
</feature>
<dbReference type="PANTHER" id="PTHR12322">
    <property type="entry name" value="DOUBLESEX AND MAB-3 RELATED TRANSCRIPTION FACTOR DMRT"/>
    <property type="match status" value="1"/>
</dbReference>